<keyword evidence="7" id="KW-1185">Reference proteome</keyword>
<dbReference type="PANTHER" id="PTHR21661">
    <property type="entry name" value="EPOXIDE HYDROLASE 1-RELATED"/>
    <property type="match status" value="1"/>
</dbReference>
<dbReference type="Pfam" id="PF06441">
    <property type="entry name" value="EHN"/>
    <property type="match status" value="1"/>
</dbReference>
<comment type="caution">
    <text evidence="6">The sequence shown here is derived from an EMBL/GenBank/DDBJ whole genome shotgun (WGS) entry which is preliminary data.</text>
</comment>
<evidence type="ECO:0000256" key="2">
    <source>
        <dbReference type="ARBA" id="ARBA00022797"/>
    </source>
</evidence>
<evidence type="ECO:0000313" key="7">
    <source>
        <dbReference type="Proteomes" id="UP001362999"/>
    </source>
</evidence>
<dbReference type="PIRSF" id="PIRSF001112">
    <property type="entry name" value="Epoxide_hydrolase"/>
    <property type="match status" value="1"/>
</dbReference>
<dbReference type="PRINTS" id="PR00412">
    <property type="entry name" value="EPOXHYDRLASE"/>
</dbReference>
<organism evidence="6 7">
    <name type="scientific">Favolaschia claudopus</name>
    <dbReference type="NCBI Taxonomy" id="2862362"/>
    <lineage>
        <taxon>Eukaryota</taxon>
        <taxon>Fungi</taxon>
        <taxon>Dikarya</taxon>
        <taxon>Basidiomycota</taxon>
        <taxon>Agaricomycotina</taxon>
        <taxon>Agaricomycetes</taxon>
        <taxon>Agaricomycetidae</taxon>
        <taxon>Agaricales</taxon>
        <taxon>Marasmiineae</taxon>
        <taxon>Mycenaceae</taxon>
        <taxon>Favolaschia</taxon>
    </lineage>
</organism>
<dbReference type="InterPro" id="IPR016292">
    <property type="entry name" value="Epoxide_hydrolase"/>
</dbReference>
<dbReference type="GO" id="GO:0097176">
    <property type="term" value="P:epoxide metabolic process"/>
    <property type="evidence" value="ECO:0007669"/>
    <property type="project" value="TreeGrafter"/>
</dbReference>
<evidence type="ECO:0000256" key="4">
    <source>
        <dbReference type="PIRSR" id="PIRSR001112-1"/>
    </source>
</evidence>
<dbReference type="PANTHER" id="PTHR21661:SF35">
    <property type="entry name" value="EPOXIDE HYDROLASE"/>
    <property type="match status" value="1"/>
</dbReference>
<keyword evidence="2" id="KW-0058">Aromatic hydrocarbons catabolism</keyword>
<keyword evidence="3" id="KW-0378">Hydrolase</keyword>
<dbReference type="GO" id="GO:0004301">
    <property type="term" value="F:epoxide hydrolase activity"/>
    <property type="evidence" value="ECO:0007669"/>
    <property type="project" value="TreeGrafter"/>
</dbReference>
<evidence type="ECO:0000256" key="1">
    <source>
        <dbReference type="ARBA" id="ARBA00010088"/>
    </source>
</evidence>
<dbReference type="AlphaFoldDB" id="A0AAW0DNR9"/>
<feature type="active site" description="Proton donor" evidence="4">
    <location>
        <position position="303"/>
    </location>
</feature>
<evidence type="ECO:0000313" key="6">
    <source>
        <dbReference type="EMBL" id="KAK7053637.1"/>
    </source>
</evidence>
<gene>
    <name evidence="6" type="ORF">R3P38DRAFT_2851382</name>
</gene>
<proteinExistence type="inferred from homology"/>
<dbReference type="Proteomes" id="UP001362999">
    <property type="component" value="Unassembled WGS sequence"/>
</dbReference>
<feature type="active site" description="Proton acceptor" evidence="4">
    <location>
        <position position="362"/>
    </location>
</feature>
<comment type="similarity">
    <text evidence="1">Belongs to the peptidase S33 family.</text>
</comment>
<sequence length="398" mass="44376">MAETPFKISIPQALLDRLQQKLALTTLPNELEGSGWDYGVPLADVKRLVARWMDGYDWRHHEAQLNQLPQFTRPIPVDGHGTLDIHYIHQKSEVEGAIPLLFVHGWPGIFLEGSRIVPLLTAKSDDHPSFHVVVLSLPGFGFSEGAKKPGFNIAQYAEIGNKLMLALGYDEYITQGGDWGLAVTRKIAQLYGGKHSKAWHTNMVFGDPPADFDPSTLTSEKQAALARTEGLMKKGMGYRHQQSTKPQTLAYAMTDSPVGLLAWIYEKLVAWTDRYNWTDDEVLTWISIFYFSREGPVGSFRIYYEAMGNETVPMQAFREAPAPEIPLGLSHFPGDLVVVPKSWSRMMGNVVFDSEVHEAGGHFPAYEQPEALAGDLRKMFGKGGPAYGVVPKKLGYRN</sequence>
<dbReference type="InterPro" id="IPR000639">
    <property type="entry name" value="Epox_hydrolase-like"/>
</dbReference>
<dbReference type="EMBL" id="JAWWNJ010000006">
    <property type="protein sequence ID" value="KAK7053637.1"/>
    <property type="molecule type" value="Genomic_DNA"/>
</dbReference>
<feature type="domain" description="Epoxide hydrolase N-terminal" evidence="5">
    <location>
        <begin position="4"/>
        <end position="112"/>
    </location>
</feature>
<reference evidence="6 7" key="1">
    <citation type="journal article" date="2024" name="J Genomics">
        <title>Draft genome sequencing and assembly of Favolaschia claudopus CIRM-BRFM 2984 isolated from oak limbs.</title>
        <authorList>
            <person name="Navarro D."/>
            <person name="Drula E."/>
            <person name="Chaduli D."/>
            <person name="Cazenave R."/>
            <person name="Ahrendt S."/>
            <person name="Wang J."/>
            <person name="Lipzen A."/>
            <person name="Daum C."/>
            <person name="Barry K."/>
            <person name="Grigoriev I.V."/>
            <person name="Favel A."/>
            <person name="Rosso M.N."/>
            <person name="Martin F."/>
        </authorList>
    </citation>
    <scope>NUCLEOTIDE SEQUENCE [LARGE SCALE GENOMIC DNA]</scope>
    <source>
        <strain evidence="6 7">CIRM-BRFM 2984</strain>
    </source>
</reference>
<accession>A0AAW0DNR9</accession>
<dbReference type="Gene3D" id="3.40.50.1820">
    <property type="entry name" value="alpha/beta hydrolase"/>
    <property type="match status" value="1"/>
</dbReference>
<dbReference type="SUPFAM" id="SSF53474">
    <property type="entry name" value="alpha/beta-Hydrolases"/>
    <property type="match status" value="1"/>
</dbReference>
<evidence type="ECO:0000256" key="3">
    <source>
        <dbReference type="ARBA" id="ARBA00022801"/>
    </source>
</evidence>
<dbReference type="InterPro" id="IPR010497">
    <property type="entry name" value="Epoxide_hydro_N"/>
</dbReference>
<name>A0AAW0DNR9_9AGAR</name>
<feature type="active site" description="Nucleophile" evidence="4">
    <location>
        <position position="178"/>
    </location>
</feature>
<evidence type="ECO:0000259" key="5">
    <source>
        <dbReference type="Pfam" id="PF06441"/>
    </source>
</evidence>
<protein>
    <submittedName>
        <fullName evidence="6">Alpha beta-hydrolase</fullName>
    </submittedName>
</protein>
<dbReference type="InterPro" id="IPR029058">
    <property type="entry name" value="AB_hydrolase_fold"/>
</dbReference>